<evidence type="ECO:0000313" key="4">
    <source>
        <dbReference type="EMBL" id="GMU07200.1"/>
    </source>
</evidence>
<dbReference type="Gene3D" id="2.60.40.1220">
    <property type="match status" value="1"/>
</dbReference>
<evidence type="ECO:0008006" key="6">
    <source>
        <dbReference type="Google" id="ProtNLM"/>
    </source>
</evidence>
<evidence type="ECO:0000256" key="1">
    <source>
        <dbReference type="ARBA" id="ARBA00022729"/>
    </source>
</evidence>
<keyword evidence="1 3" id="KW-0732">Signal</keyword>
<gene>
    <name evidence="4" type="ORF">ASNO1_34530</name>
</gene>
<evidence type="ECO:0000256" key="3">
    <source>
        <dbReference type="SAM" id="SignalP"/>
    </source>
</evidence>
<evidence type="ECO:0000256" key="2">
    <source>
        <dbReference type="SAM" id="MobiDB-lite"/>
    </source>
</evidence>
<proteinExistence type="predicted"/>
<evidence type="ECO:0000313" key="5">
    <source>
        <dbReference type="Proteomes" id="UP001342631"/>
    </source>
</evidence>
<sequence length="315" mass="33278">MRLSSATFLFATCAALTLTGCADDAPIVTPDAGTSTDAGTGTDAGTPDAGTPTSTATVTASQPAEGESDVYPLEMYLDASGQKPLIAFRKVLTLTFSQPMAPSAAQVTLHDRTDATVPARVLTGTWSEDARTLTVTVPRTEESTRPLEVSTHYALSLEALKDAAGLALKDAALDFTTGERDPALEHACTHTLVNTPEAVTAGRTPFDFPPDTHTGHARYDVTLRAGEAGFGGYTGFISDPEHAEHVTLYLNQEVPTKVTNDTAGTDVASVLAPARFICAGITHTVTFTSEPGDQIYLFQFGPVTSEHIQFVLERE</sequence>
<feature type="region of interest" description="Disordered" evidence="2">
    <location>
        <begin position="32"/>
        <end position="65"/>
    </location>
</feature>
<name>A0ABQ6QT81_9BACT</name>
<dbReference type="EMBL" id="BTTX01000003">
    <property type="protein sequence ID" value="GMU07200.1"/>
    <property type="molecule type" value="Genomic_DNA"/>
</dbReference>
<feature type="signal peptide" evidence="3">
    <location>
        <begin position="1"/>
        <end position="24"/>
    </location>
</feature>
<dbReference type="InterPro" id="IPR014755">
    <property type="entry name" value="Cu-Rt/internalin_Ig-like"/>
</dbReference>
<dbReference type="Proteomes" id="UP001342631">
    <property type="component" value="Unassembled WGS sequence"/>
</dbReference>
<feature type="chain" id="PRO_5046931683" description="SbsA Ig-like domain-containing protein" evidence="3">
    <location>
        <begin position="25"/>
        <end position="315"/>
    </location>
</feature>
<protein>
    <recommendedName>
        <fullName evidence="6">SbsA Ig-like domain-containing protein</fullName>
    </recommendedName>
</protein>
<dbReference type="RefSeq" id="WP_338278091.1">
    <property type="nucleotide sequence ID" value="NZ_BTTX01000003.1"/>
</dbReference>
<keyword evidence="5" id="KW-1185">Reference proteome</keyword>
<dbReference type="PROSITE" id="PS51257">
    <property type="entry name" value="PROKAR_LIPOPROTEIN"/>
    <property type="match status" value="1"/>
</dbReference>
<reference evidence="4 5" key="1">
    <citation type="journal article" date="2024" name="Arch. Microbiol.">
        <title>Corallococcus caeni sp. nov., a novel myxobacterium isolated from activated sludge.</title>
        <authorList>
            <person name="Tomita S."/>
            <person name="Nakai R."/>
            <person name="Kuroda K."/>
            <person name="Kurashita H."/>
            <person name="Hatamoto M."/>
            <person name="Yamaguchi T."/>
            <person name="Narihiro T."/>
        </authorList>
    </citation>
    <scope>NUCLEOTIDE SEQUENCE [LARGE SCALE GENOMIC DNA]</scope>
    <source>
        <strain evidence="4 5">NO1</strain>
    </source>
</reference>
<comment type="caution">
    <text evidence="4">The sequence shown here is derived from an EMBL/GenBank/DDBJ whole genome shotgun (WGS) entry which is preliminary data.</text>
</comment>
<organism evidence="4 5">
    <name type="scientific">Corallococcus caeni</name>
    <dbReference type="NCBI Taxonomy" id="3082388"/>
    <lineage>
        <taxon>Bacteria</taxon>
        <taxon>Pseudomonadati</taxon>
        <taxon>Myxococcota</taxon>
        <taxon>Myxococcia</taxon>
        <taxon>Myxococcales</taxon>
        <taxon>Cystobacterineae</taxon>
        <taxon>Myxococcaceae</taxon>
        <taxon>Corallococcus</taxon>
    </lineage>
</organism>
<feature type="compositionally biased region" description="Low complexity" evidence="2">
    <location>
        <begin position="32"/>
        <end position="53"/>
    </location>
</feature>
<accession>A0ABQ6QT81</accession>